<proteinExistence type="predicted"/>
<comment type="caution">
    <text evidence="1">The sequence shown here is derived from an EMBL/GenBank/DDBJ whole genome shotgun (WGS) entry which is preliminary data.</text>
</comment>
<evidence type="ECO:0000313" key="2">
    <source>
        <dbReference type="Proteomes" id="UP001162483"/>
    </source>
</evidence>
<accession>A0ABN9H8A8</accession>
<evidence type="ECO:0000313" key="1">
    <source>
        <dbReference type="EMBL" id="CAI9616836.1"/>
    </source>
</evidence>
<feature type="non-terminal residue" evidence="1">
    <location>
        <position position="41"/>
    </location>
</feature>
<reference evidence="1" key="1">
    <citation type="submission" date="2023-05" db="EMBL/GenBank/DDBJ databases">
        <authorList>
            <person name="Stuckert A."/>
        </authorList>
    </citation>
    <scope>NUCLEOTIDE SEQUENCE</scope>
</reference>
<name>A0ABN9H8A8_9NEOB</name>
<keyword evidence="2" id="KW-1185">Reference proteome</keyword>
<dbReference type="EMBL" id="CATNWA010020131">
    <property type="protein sequence ID" value="CAI9616836.1"/>
    <property type="molecule type" value="Genomic_DNA"/>
</dbReference>
<gene>
    <name evidence="1" type="ORF">SPARVUS_LOCUS15459154</name>
</gene>
<sequence>MSLTDHIIEKYCVSCDWSHLVTWYKAVVNSLVPCDLCDHSQ</sequence>
<protein>
    <submittedName>
        <fullName evidence="1">Uncharacterized protein</fullName>
    </submittedName>
</protein>
<dbReference type="Proteomes" id="UP001162483">
    <property type="component" value="Unassembled WGS sequence"/>
</dbReference>
<organism evidence="1 2">
    <name type="scientific">Staurois parvus</name>
    <dbReference type="NCBI Taxonomy" id="386267"/>
    <lineage>
        <taxon>Eukaryota</taxon>
        <taxon>Metazoa</taxon>
        <taxon>Chordata</taxon>
        <taxon>Craniata</taxon>
        <taxon>Vertebrata</taxon>
        <taxon>Euteleostomi</taxon>
        <taxon>Amphibia</taxon>
        <taxon>Batrachia</taxon>
        <taxon>Anura</taxon>
        <taxon>Neobatrachia</taxon>
        <taxon>Ranoidea</taxon>
        <taxon>Ranidae</taxon>
        <taxon>Staurois</taxon>
    </lineage>
</organism>